<evidence type="ECO:0008006" key="4">
    <source>
        <dbReference type="Google" id="ProtNLM"/>
    </source>
</evidence>
<keyword evidence="1" id="KW-0732">Signal</keyword>
<dbReference type="EMBL" id="CAIJDP010000049">
    <property type="protein sequence ID" value="CAD0000828.1"/>
    <property type="molecule type" value="Genomic_DNA"/>
</dbReference>
<comment type="caution">
    <text evidence="2">The sequence shown here is derived from an EMBL/GenBank/DDBJ whole genome shotgun (WGS) entry which is preliminary data.</text>
</comment>
<feature type="chain" id="PRO_5028077779" description="LVIVD repeat-containing protein" evidence="1">
    <location>
        <begin position="23"/>
        <end position="401"/>
    </location>
</feature>
<keyword evidence="3" id="KW-1185">Reference proteome</keyword>
<evidence type="ECO:0000256" key="1">
    <source>
        <dbReference type="SAM" id="SignalP"/>
    </source>
</evidence>
<protein>
    <recommendedName>
        <fullName evidence="4">LVIVD repeat-containing protein</fullName>
    </recommendedName>
</protein>
<dbReference type="RefSeq" id="WP_180907628.1">
    <property type="nucleotide sequence ID" value="NZ_CAIJDP010000049.1"/>
</dbReference>
<name>A0A6V6YMW8_9FLAO</name>
<reference evidence="2 3" key="1">
    <citation type="submission" date="2020-06" db="EMBL/GenBank/DDBJ databases">
        <authorList>
            <person name="Criscuolo A."/>
        </authorList>
    </citation>
    <scope>NUCLEOTIDE SEQUENCE [LARGE SCALE GENOMIC DNA]</scope>
    <source>
        <strain evidence="3">CIP 111411</strain>
    </source>
</reference>
<evidence type="ECO:0000313" key="3">
    <source>
        <dbReference type="Proteomes" id="UP000530060"/>
    </source>
</evidence>
<accession>A0A6V6YMW8</accession>
<dbReference type="Proteomes" id="UP000530060">
    <property type="component" value="Unassembled WGS sequence"/>
</dbReference>
<organism evidence="2 3">
    <name type="scientific">Flavobacterium salmonis</name>
    <dbReference type="NCBI Taxonomy" id="2654844"/>
    <lineage>
        <taxon>Bacteria</taxon>
        <taxon>Pseudomonadati</taxon>
        <taxon>Bacteroidota</taxon>
        <taxon>Flavobacteriia</taxon>
        <taxon>Flavobacteriales</taxon>
        <taxon>Flavobacteriaceae</taxon>
        <taxon>Flavobacterium</taxon>
    </lineage>
</organism>
<dbReference type="AlphaFoldDB" id="A0A6V6YMW8"/>
<evidence type="ECO:0000313" key="2">
    <source>
        <dbReference type="EMBL" id="CAD0000828.1"/>
    </source>
</evidence>
<sequence length="401" mass="43171">MKKNALKIIGMLSLAILLNACSKDDKIDTSNTVGFDKLLLVNNITSTNPVIGYVSTLKDLSVTNQTNAKGRQTAQYPFVTLNGNDVFVIPNKGGDILKKFTRQNDGTLSESGSITLPASSQSISVVIESAVKGYCSLQNLGKILVFNPSTMAIISYIDLTSYALGGDGSPDPSIMALRNGKLYVACVQTSNGYTSDYPAQVLIIDVANANAITSTTDSRTTWAGSIDEQSSMFFTENGDLYLFCVASYGFGGPTQKCGFLRIKSGQTTFDSTYFFNVADYSVTGIPNNKVDYLQHMQYDKNGIVYSTGNIYALASNPPNYVTDRTMGSFKVDLINKTITKINLPYSNGYSASVALFENKVLWGLATTTGVGLYTYDPATNTASANPVVNTQGDTSLIKVFN</sequence>
<proteinExistence type="predicted"/>
<gene>
    <name evidence="2" type="ORF">FLAT13_00239</name>
</gene>
<feature type="signal peptide" evidence="1">
    <location>
        <begin position="1"/>
        <end position="22"/>
    </location>
</feature>